<protein>
    <submittedName>
        <fullName evidence="1">Uncharacterized protein</fullName>
    </submittedName>
</protein>
<comment type="caution">
    <text evidence="1">The sequence shown here is derived from an EMBL/GenBank/DDBJ whole genome shotgun (WGS) entry which is preliminary data.</text>
</comment>
<accession>A0A4Y2UMB1</accession>
<keyword evidence="2" id="KW-1185">Reference proteome</keyword>
<reference evidence="1 2" key="1">
    <citation type="journal article" date="2019" name="Sci. Rep.">
        <title>Orb-weaving spider Araneus ventricosus genome elucidates the spidroin gene catalogue.</title>
        <authorList>
            <person name="Kono N."/>
            <person name="Nakamura H."/>
            <person name="Ohtoshi R."/>
            <person name="Moran D.A.P."/>
            <person name="Shinohara A."/>
            <person name="Yoshida Y."/>
            <person name="Fujiwara M."/>
            <person name="Mori M."/>
            <person name="Tomita M."/>
            <person name="Arakawa K."/>
        </authorList>
    </citation>
    <scope>NUCLEOTIDE SEQUENCE [LARGE SCALE GENOMIC DNA]</scope>
</reference>
<gene>
    <name evidence="1" type="ORF">AVEN_240931_1</name>
</gene>
<name>A0A4Y2UMB1_ARAVE</name>
<dbReference type="AlphaFoldDB" id="A0A4Y2UMB1"/>
<dbReference type="Proteomes" id="UP000499080">
    <property type="component" value="Unassembled WGS sequence"/>
</dbReference>
<evidence type="ECO:0000313" key="1">
    <source>
        <dbReference type="EMBL" id="GBO13261.1"/>
    </source>
</evidence>
<proteinExistence type="predicted"/>
<evidence type="ECO:0000313" key="2">
    <source>
        <dbReference type="Proteomes" id="UP000499080"/>
    </source>
</evidence>
<dbReference type="EMBL" id="BGPR01037621">
    <property type="protein sequence ID" value="GBO13261.1"/>
    <property type="molecule type" value="Genomic_DNA"/>
</dbReference>
<sequence>MTMSLNACVKRKPRTSGHSSKCPLKSEWSVVLLCPPSKRADHMCGEDSFPPVRFATCSSQGTVDACDSVCHSPREKVNTLEGYPQFKASENCWNEPPNFVPYSKGKSYPRVDTPFAELLIPTSMKTYGLRRKIKNIVTKIVLWVYGVNSPTRRIMENEGLFTNVQENA</sequence>
<organism evidence="1 2">
    <name type="scientific">Araneus ventricosus</name>
    <name type="common">Orbweaver spider</name>
    <name type="synonym">Epeira ventricosa</name>
    <dbReference type="NCBI Taxonomy" id="182803"/>
    <lineage>
        <taxon>Eukaryota</taxon>
        <taxon>Metazoa</taxon>
        <taxon>Ecdysozoa</taxon>
        <taxon>Arthropoda</taxon>
        <taxon>Chelicerata</taxon>
        <taxon>Arachnida</taxon>
        <taxon>Araneae</taxon>
        <taxon>Araneomorphae</taxon>
        <taxon>Entelegynae</taxon>
        <taxon>Araneoidea</taxon>
        <taxon>Araneidae</taxon>
        <taxon>Araneus</taxon>
    </lineage>
</organism>